<protein>
    <submittedName>
        <fullName evidence="6">Type I restriction enzyme specificity protein MPN_089</fullName>
    </submittedName>
</protein>
<dbReference type="EMBL" id="CZAU01000002">
    <property type="protein sequence ID" value="CUO96856.1"/>
    <property type="molecule type" value="Genomic_DNA"/>
</dbReference>
<comment type="subunit">
    <text evidence="4">The methyltransferase is composed of M and S polypeptides.</text>
</comment>
<comment type="similarity">
    <text evidence="1">Belongs to the type-I restriction system S methylase family.</text>
</comment>
<dbReference type="GO" id="GO:0003677">
    <property type="term" value="F:DNA binding"/>
    <property type="evidence" value="ECO:0007669"/>
    <property type="project" value="UniProtKB-KW"/>
</dbReference>
<dbReference type="SUPFAM" id="SSF116734">
    <property type="entry name" value="DNA methylase specificity domain"/>
    <property type="match status" value="2"/>
</dbReference>
<feature type="domain" description="Type I restriction modification DNA specificity" evidence="5">
    <location>
        <begin position="71"/>
        <end position="188"/>
    </location>
</feature>
<dbReference type="Gene3D" id="1.10.287.1120">
    <property type="entry name" value="Bipartite methylase S protein"/>
    <property type="match status" value="1"/>
</dbReference>
<evidence type="ECO:0000256" key="1">
    <source>
        <dbReference type="ARBA" id="ARBA00010923"/>
    </source>
</evidence>
<feature type="domain" description="Type I restriction modification DNA specificity" evidence="5">
    <location>
        <begin position="232"/>
        <end position="362"/>
    </location>
</feature>
<dbReference type="RefSeq" id="WP_055159100.1">
    <property type="nucleotide sequence ID" value="NZ_CZAU01000002.1"/>
</dbReference>
<dbReference type="InterPro" id="IPR000055">
    <property type="entry name" value="Restrct_endonuc_typeI_TRD"/>
</dbReference>
<name>A0A174JF69_ANAHA</name>
<evidence type="ECO:0000313" key="6">
    <source>
        <dbReference type="EMBL" id="CUO96856.1"/>
    </source>
</evidence>
<dbReference type="InterPro" id="IPR044946">
    <property type="entry name" value="Restrct_endonuc_typeI_TRD_sf"/>
</dbReference>
<accession>A0A174JF69</accession>
<keyword evidence="2" id="KW-0680">Restriction system</keyword>
<dbReference type="CDD" id="cd17252">
    <property type="entry name" value="RMtype1_S_EcoKI-TRD1-CR1_like"/>
    <property type="match status" value="1"/>
</dbReference>
<evidence type="ECO:0000256" key="3">
    <source>
        <dbReference type="ARBA" id="ARBA00023125"/>
    </source>
</evidence>
<dbReference type="Gene3D" id="3.90.220.20">
    <property type="entry name" value="DNA methylase specificity domains"/>
    <property type="match status" value="2"/>
</dbReference>
<dbReference type="OrthoDB" id="9795776at2"/>
<dbReference type="InterPro" id="IPR051212">
    <property type="entry name" value="Type-I_RE_S_subunit"/>
</dbReference>
<dbReference type="PANTHER" id="PTHR43140:SF1">
    <property type="entry name" value="TYPE I RESTRICTION ENZYME ECOKI SPECIFICITY SUBUNIT"/>
    <property type="match status" value="1"/>
</dbReference>
<organism evidence="6 7">
    <name type="scientific">Anaerostipes hadrus</name>
    <dbReference type="NCBI Taxonomy" id="649756"/>
    <lineage>
        <taxon>Bacteria</taxon>
        <taxon>Bacillati</taxon>
        <taxon>Bacillota</taxon>
        <taxon>Clostridia</taxon>
        <taxon>Lachnospirales</taxon>
        <taxon>Lachnospiraceae</taxon>
        <taxon>Anaerostipes</taxon>
    </lineage>
</organism>
<dbReference type="PANTHER" id="PTHR43140">
    <property type="entry name" value="TYPE-1 RESTRICTION ENZYME ECOKI SPECIFICITY PROTEIN"/>
    <property type="match status" value="1"/>
</dbReference>
<keyword evidence="3" id="KW-0238">DNA-binding</keyword>
<gene>
    <name evidence="6" type="ORF">ERS852520_00296</name>
</gene>
<dbReference type="Proteomes" id="UP000095564">
    <property type="component" value="Unassembled WGS sequence"/>
</dbReference>
<dbReference type="AlphaFoldDB" id="A0A174JF69"/>
<sequence length="380" mass="43608">MSKIEDLIKQYCPNGCEWKSFYDVATYIRGVSYPKSKDLGISGNGHKLLRANNIDLKSNLLNLTSVKIVDYSVKVKKSQMLMADDILICAGSGSKEHIGKVSYIDEDMDYTFGGFMGVIRSNKNEIHPRYMFHILMSPLFRNYIKSSDSSTINNINNETWKNFQIPIPPLPVQEEIVRILDEFKELEMRKKQYEWYRDELLTFGDDVERKRLGDKSLFNFRYGTGNNIPADTGGKYDVYGSNGIVSHINDYNCEDVSIIGHIGAYAGIVNRCRGKCFVTYNGTIASVVDTTRVDSQYFHHVLNELNLQSMKKGSQPFLSVSDFSHLQVPIPSLQEQQRIVEILDTFDTLTTDLTKGLPAEIKMRRMQYEYYRDYLFGLLK</sequence>
<dbReference type="GO" id="GO:0009307">
    <property type="term" value="P:DNA restriction-modification system"/>
    <property type="evidence" value="ECO:0007669"/>
    <property type="project" value="UniProtKB-KW"/>
</dbReference>
<dbReference type="Pfam" id="PF01420">
    <property type="entry name" value="Methylase_S"/>
    <property type="match status" value="2"/>
</dbReference>
<reference evidence="6 7" key="1">
    <citation type="submission" date="2015-09" db="EMBL/GenBank/DDBJ databases">
        <authorList>
            <consortium name="Pathogen Informatics"/>
        </authorList>
    </citation>
    <scope>NUCLEOTIDE SEQUENCE [LARGE SCALE GENOMIC DNA]</scope>
    <source>
        <strain evidence="6 7">2789STDY5834908</strain>
    </source>
</reference>
<evidence type="ECO:0000256" key="2">
    <source>
        <dbReference type="ARBA" id="ARBA00022747"/>
    </source>
</evidence>
<evidence type="ECO:0000313" key="7">
    <source>
        <dbReference type="Proteomes" id="UP000095564"/>
    </source>
</evidence>
<evidence type="ECO:0000256" key="4">
    <source>
        <dbReference type="ARBA" id="ARBA00038652"/>
    </source>
</evidence>
<evidence type="ECO:0000259" key="5">
    <source>
        <dbReference type="Pfam" id="PF01420"/>
    </source>
</evidence>
<proteinExistence type="inferred from homology"/>